<dbReference type="Pfam" id="PF00270">
    <property type="entry name" value="DEAD"/>
    <property type="match status" value="1"/>
</dbReference>
<keyword evidence="14" id="KW-1185">Reference proteome</keyword>
<evidence type="ECO:0000256" key="7">
    <source>
        <dbReference type="ARBA" id="ARBA00023235"/>
    </source>
</evidence>
<dbReference type="GO" id="GO:0005737">
    <property type="term" value="C:cytoplasm"/>
    <property type="evidence" value="ECO:0007669"/>
    <property type="project" value="TreeGrafter"/>
</dbReference>
<evidence type="ECO:0000256" key="3">
    <source>
        <dbReference type="ARBA" id="ARBA00022801"/>
    </source>
</evidence>
<dbReference type="HOGENOM" id="CLU_001103_9_7_12"/>
<dbReference type="EC" id="5.6.2.4" evidence="9"/>
<dbReference type="EMBL" id="CP002659">
    <property type="protein sequence ID" value="AEC01660.1"/>
    <property type="molecule type" value="Genomic_DNA"/>
</dbReference>
<dbReference type="InterPro" id="IPR004589">
    <property type="entry name" value="DNA_helicase_ATP-dep_RecQ"/>
</dbReference>
<reference evidence="14" key="1">
    <citation type="submission" date="2011-04" db="EMBL/GenBank/DDBJ databases">
        <title>The complete genome of Spirochaeta coccoides DSM 17374.</title>
        <authorList>
            <person name="Lucas S."/>
            <person name="Copeland A."/>
            <person name="Lapidus A."/>
            <person name="Bruce D."/>
            <person name="Goodwin L."/>
            <person name="Pitluck S."/>
            <person name="Peters L."/>
            <person name="Kyrpides N."/>
            <person name="Mavromatis K."/>
            <person name="Pagani I."/>
            <person name="Ivanova N."/>
            <person name="Ovchinnikova G."/>
            <person name="Lu M."/>
            <person name="Detter J.C."/>
            <person name="Tapia R."/>
            <person name="Han C."/>
            <person name="Land M."/>
            <person name="Hauser L."/>
            <person name="Markowitz V."/>
            <person name="Cheng J.-F."/>
            <person name="Hugenholtz P."/>
            <person name="Woyke T."/>
            <person name="Wu D."/>
            <person name="Spring S."/>
            <person name="Schroeder M."/>
            <person name="Brambilla E."/>
            <person name="Klenk H.-P."/>
            <person name="Eisen J.A."/>
        </authorList>
    </citation>
    <scope>NUCLEOTIDE SEQUENCE [LARGE SCALE GENOMIC DNA]</scope>
    <source>
        <strain evidence="14">ATCC BAA-1237 / DSM 17374 / SPN1</strain>
    </source>
</reference>
<evidence type="ECO:0000313" key="13">
    <source>
        <dbReference type="EMBL" id="AEC01660.1"/>
    </source>
</evidence>
<evidence type="ECO:0000259" key="12">
    <source>
        <dbReference type="PROSITE" id="PS51194"/>
    </source>
</evidence>
<evidence type="ECO:0000256" key="1">
    <source>
        <dbReference type="ARBA" id="ARBA00005446"/>
    </source>
</evidence>
<proteinExistence type="inferred from homology"/>
<keyword evidence="10" id="KW-0812">Transmembrane</keyword>
<evidence type="ECO:0000256" key="10">
    <source>
        <dbReference type="SAM" id="Phobius"/>
    </source>
</evidence>
<dbReference type="SUPFAM" id="SSF52540">
    <property type="entry name" value="P-loop containing nucleoside triphosphate hydrolases"/>
    <property type="match status" value="1"/>
</dbReference>
<sequence length="478" mass="53965">MEHSRLIQHMLDKSFGGIKLRPFQSLIIEDMLEAEQNDACDPGHLVILPTGGGKTLCFMLPALLMNGISIIVYPLLSLMNDQKRKMTDSPVPVFCLRGGQTYAQRDDIWRKLSHLNQAIILTNPETLVNPHVRQRLEKLDISLFVLDEAHTLIQWGNSFRPAYHDLSQTLPTLGARHVMAFTATSGDGMTGQLIASLFNRVPPHIVRADIDRPNIIYHVRRTLCPDREIVLLAAIAPRPLLVFCPTRRETWRCATEIALALPHIPVRAYHAGLGRKEREETESWFISSQDAVLCATCAFGMGVDKPNIRSVVHVRLPSTVEEYLQESGRAGRDGNTSHAWVIITGMEKPCQGYQNAFMEPHGCIRRTVLEKMGQQGTFCSGCDICDSTYVNEAEAENDILKEILWHPLRHNPDTLSAWLRANEDNWNENITDHLAGDACGAMRWTPSQAKEAVRTLIHRNRIKILHFPLLNDRIVLKH</sequence>
<keyword evidence="10" id="KW-0472">Membrane</keyword>
<dbReference type="PANTHER" id="PTHR13710:SF105">
    <property type="entry name" value="ATP-DEPENDENT DNA HELICASE Q1"/>
    <property type="match status" value="1"/>
</dbReference>
<evidence type="ECO:0000256" key="2">
    <source>
        <dbReference type="ARBA" id="ARBA00022741"/>
    </source>
</evidence>
<evidence type="ECO:0000256" key="9">
    <source>
        <dbReference type="ARBA" id="ARBA00034808"/>
    </source>
</evidence>
<feature type="domain" description="Helicase C-terminal" evidence="12">
    <location>
        <begin position="227"/>
        <end position="423"/>
    </location>
</feature>
<dbReference type="PROSITE" id="PS51194">
    <property type="entry name" value="HELICASE_CTER"/>
    <property type="match status" value="1"/>
</dbReference>
<dbReference type="Pfam" id="PF00271">
    <property type="entry name" value="Helicase_C"/>
    <property type="match status" value="1"/>
</dbReference>
<comment type="catalytic activity">
    <reaction evidence="8">
        <text>Couples ATP hydrolysis with the unwinding of duplex DNA by translocating in the 3'-5' direction.</text>
        <dbReference type="EC" id="5.6.2.4"/>
    </reaction>
</comment>
<dbReference type="InterPro" id="IPR011545">
    <property type="entry name" value="DEAD/DEAH_box_helicase_dom"/>
</dbReference>
<keyword evidence="6" id="KW-0238">DNA-binding</keyword>
<evidence type="ECO:0000313" key="14">
    <source>
        <dbReference type="Proteomes" id="UP000007939"/>
    </source>
</evidence>
<feature type="domain" description="Helicase ATP-binding" evidence="11">
    <location>
        <begin position="35"/>
        <end position="203"/>
    </location>
</feature>
<dbReference type="GO" id="GO:0005694">
    <property type="term" value="C:chromosome"/>
    <property type="evidence" value="ECO:0007669"/>
    <property type="project" value="TreeGrafter"/>
</dbReference>
<dbReference type="OrthoDB" id="9763310at2"/>
<keyword evidence="4 13" id="KW-0347">Helicase</keyword>
<dbReference type="GO" id="GO:0043138">
    <property type="term" value="F:3'-5' DNA helicase activity"/>
    <property type="evidence" value="ECO:0007669"/>
    <property type="project" value="UniProtKB-EC"/>
</dbReference>
<dbReference type="InterPro" id="IPR001650">
    <property type="entry name" value="Helicase_C-like"/>
</dbReference>
<evidence type="ECO:0000256" key="5">
    <source>
        <dbReference type="ARBA" id="ARBA00022840"/>
    </source>
</evidence>
<dbReference type="PANTHER" id="PTHR13710">
    <property type="entry name" value="DNA HELICASE RECQ FAMILY MEMBER"/>
    <property type="match status" value="1"/>
</dbReference>
<dbReference type="PROSITE" id="PS51192">
    <property type="entry name" value="HELICASE_ATP_BIND_1"/>
    <property type="match status" value="1"/>
</dbReference>
<keyword evidence="5" id="KW-0067">ATP-binding</keyword>
<evidence type="ECO:0000256" key="8">
    <source>
        <dbReference type="ARBA" id="ARBA00034617"/>
    </source>
</evidence>
<evidence type="ECO:0000259" key="11">
    <source>
        <dbReference type="PROSITE" id="PS51192"/>
    </source>
</evidence>
<reference evidence="13 14" key="2">
    <citation type="journal article" date="2012" name="Stand. Genomic Sci.">
        <title>Complete genome sequence of the termite hindgut bacterium Spirochaeta coccoides type strain (SPN1(T)), reclassification in the genus Sphaerochaeta as Sphaerochaeta coccoides comb. nov. and emendations of the family Spirochaetaceae and the genus Sphaerochaeta.</title>
        <authorList>
            <person name="Abt B."/>
            <person name="Han C."/>
            <person name="Scheuner C."/>
            <person name="Lu M."/>
            <person name="Lapidus A."/>
            <person name="Nolan M."/>
            <person name="Lucas S."/>
            <person name="Hammon N."/>
            <person name="Deshpande S."/>
            <person name="Cheng J.F."/>
            <person name="Tapia R."/>
            <person name="Goodwin L.A."/>
            <person name="Pitluck S."/>
            <person name="Liolios K."/>
            <person name="Pagani I."/>
            <person name="Ivanova N."/>
            <person name="Mavromatis K."/>
            <person name="Mikhailova N."/>
            <person name="Huntemann M."/>
            <person name="Pati A."/>
            <person name="Chen A."/>
            <person name="Palaniappan K."/>
            <person name="Land M."/>
            <person name="Hauser L."/>
            <person name="Brambilla E.M."/>
            <person name="Rohde M."/>
            <person name="Spring S."/>
            <person name="Gronow S."/>
            <person name="Goker M."/>
            <person name="Woyke T."/>
            <person name="Bristow J."/>
            <person name="Eisen J.A."/>
            <person name="Markowitz V."/>
            <person name="Hugenholtz P."/>
            <person name="Kyrpides N.C."/>
            <person name="Klenk H.P."/>
            <person name="Detter J.C."/>
        </authorList>
    </citation>
    <scope>NUCLEOTIDE SEQUENCE [LARGE SCALE GENOMIC DNA]</scope>
    <source>
        <strain evidence="14">ATCC BAA-1237 / DSM 17374 / SPN1</strain>
    </source>
</reference>
<dbReference type="eggNOG" id="COG0514">
    <property type="taxonomic scope" value="Bacteria"/>
</dbReference>
<accession>F4GIF2</accession>
<name>F4GIF2_PARC1</name>
<dbReference type="NCBIfam" id="TIGR00614">
    <property type="entry name" value="recQ_fam"/>
    <property type="match status" value="1"/>
</dbReference>
<protein>
    <recommendedName>
        <fullName evidence="9">DNA 3'-5' helicase</fullName>
        <ecNumber evidence="9">5.6.2.4</ecNumber>
    </recommendedName>
</protein>
<dbReference type="GO" id="GO:0005524">
    <property type="term" value="F:ATP binding"/>
    <property type="evidence" value="ECO:0007669"/>
    <property type="project" value="UniProtKB-KW"/>
</dbReference>
<dbReference type="SMART" id="SM00487">
    <property type="entry name" value="DEXDc"/>
    <property type="match status" value="1"/>
</dbReference>
<dbReference type="GO" id="GO:0016787">
    <property type="term" value="F:hydrolase activity"/>
    <property type="evidence" value="ECO:0007669"/>
    <property type="project" value="UniProtKB-KW"/>
</dbReference>
<dbReference type="GO" id="GO:0009378">
    <property type="term" value="F:four-way junction helicase activity"/>
    <property type="evidence" value="ECO:0007669"/>
    <property type="project" value="TreeGrafter"/>
</dbReference>
<dbReference type="Gene3D" id="3.40.50.300">
    <property type="entry name" value="P-loop containing nucleotide triphosphate hydrolases"/>
    <property type="match status" value="2"/>
</dbReference>
<dbReference type="GO" id="GO:0003677">
    <property type="term" value="F:DNA binding"/>
    <property type="evidence" value="ECO:0007669"/>
    <property type="project" value="UniProtKB-KW"/>
</dbReference>
<keyword evidence="7" id="KW-0413">Isomerase</keyword>
<dbReference type="InterPro" id="IPR027417">
    <property type="entry name" value="P-loop_NTPase"/>
</dbReference>
<dbReference type="Proteomes" id="UP000007939">
    <property type="component" value="Chromosome"/>
</dbReference>
<evidence type="ECO:0000256" key="4">
    <source>
        <dbReference type="ARBA" id="ARBA00022806"/>
    </source>
</evidence>
<keyword evidence="3" id="KW-0378">Hydrolase</keyword>
<dbReference type="AlphaFoldDB" id="F4GIF2"/>
<dbReference type="KEGG" id="scc:Spico_0432"/>
<dbReference type="GO" id="GO:0000724">
    <property type="term" value="P:double-strand break repair via homologous recombination"/>
    <property type="evidence" value="ECO:0007669"/>
    <property type="project" value="TreeGrafter"/>
</dbReference>
<gene>
    <name evidence="13" type="ordered locus">Spico_0432</name>
</gene>
<keyword evidence="2" id="KW-0547">Nucleotide-binding</keyword>
<feature type="transmembrane region" description="Helical" evidence="10">
    <location>
        <begin position="58"/>
        <end position="76"/>
    </location>
</feature>
<comment type="similarity">
    <text evidence="1">Belongs to the helicase family. RecQ subfamily.</text>
</comment>
<evidence type="ECO:0000256" key="6">
    <source>
        <dbReference type="ARBA" id="ARBA00023125"/>
    </source>
</evidence>
<dbReference type="STRING" id="760011.Spico_0432"/>
<dbReference type="SMART" id="SM00490">
    <property type="entry name" value="HELICc"/>
    <property type="match status" value="1"/>
</dbReference>
<dbReference type="InterPro" id="IPR014001">
    <property type="entry name" value="Helicase_ATP-bd"/>
</dbReference>
<organism evidence="13 14">
    <name type="scientific">Parasphaerochaeta coccoides (strain ATCC BAA-1237 / DSM 17374 / SPN1)</name>
    <name type="common">Sphaerochaeta coccoides</name>
    <dbReference type="NCBI Taxonomy" id="760011"/>
    <lineage>
        <taxon>Bacteria</taxon>
        <taxon>Pseudomonadati</taxon>
        <taxon>Spirochaetota</taxon>
        <taxon>Spirochaetia</taxon>
        <taxon>Spirochaetales</taxon>
        <taxon>Sphaerochaetaceae</taxon>
        <taxon>Parasphaerochaeta</taxon>
    </lineage>
</organism>
<keyword evidence="10" id="KW-1133">Transmembrane helix</keyword>